<dbReference type="AlphaFoldDB" id="A0A2P2PSR7"/>
<sequence>MFSVIPPKKDVKLPMQRGISLVMWLSLISKYAKLG</sequence>
<accession>A0A2P2PSR7</accession>
<protein>
    <submittedName>
        <fullName evidence="1">Uncharacterized protein</fullName>
    </submittedName>
</protein>
<reference evidence="1" key="1">
    <citation type="submission" date="2018-02" db="EMBL/GenBank/DDBJ databases">
        <title>Rhizophora mucronata_Transcriptome.</title>
        <authorList>
            <person name="Meera S.P."/>
            <person name="Sreeshan A."/>
            <person name="Augustine A."/>
        </authorList>
    </citation>
    <scope>NUCLEOTIDE SEQUENCE</scope>
    <source>
        <tissue evidence="1">Leaf</tissue>
    </source>
</reference>
<proteinExistence type="predicted"/>
<name>A0A2P2PSR7_RHIMU</name>
<dbReference type="EMBL" id="GGEC01077195">
    <property type="protein sequence ID" value="MBX57679.1"/>
    <property type="molecule type" value="Transcribed_RNA"/>
</dbReference>
<evidence type="ECO:0000313" key="1">
    <source>
        <dbReference type="EMBL" id="MBX57679.1"/>
    </source>
</evidence>
<organism evidence="1">
    <name type="scientific">Rhizophora mucronata</name>
    <name type="common">Asiatic mangrove</name>
    <dbReference type="NCBI Taxonomy" id="61149"/>
    <lineage>
        <taxon>Eukaryota</taxon>
        <taxon>Viridiplantae</taxon>
        <taxon>Streptophyta</taxon>
        <taxon>Embryophyta</taxon>
        <taxon>Tracheophyta</taxon>
        <taxon>Spermatophyta</taxon>
        <taxon>Magnoliopsida</taxon>
        <taxon>eudicotyledons</taxon>
        <taxon>Gunneridae</taxon>
        <taxon>Pentapetalae</taxon>
        <taxon>rosids</taxon>
        <taxon>fabids</taxon>
        <taxon>Malpighiales</taxon>
        <taxon>Rhizophoraceae</taxon>
        <taxon>Rhizophora</taxon>
    </lineage>
</organism>